<accession>A0A0M3JC18</accession>
<reference evidence="2 3" key="2">
    <citation type="submission" date="2018-11" db="EMBL/GenBank/DDBJ databases">
        <authorList>
            <consortium name="Pathogen Informatics"/>
        </authorList>
    </citation>
    <scope>NUCLEOTIDE SEQUENCE [LARGE SCALE GENOMIC DNA]</scope>
</reference>
<dbReference type="WBParaSite" id="ASIM_0000514801-mRNA-1">
    <property type="protein sequence ID" value="ASIM_0000514801-mRNA-1"/>
    <property type="gene ID" value="ASIM_0000514801"/>
</dbReference>
<evidence type="ECO:0000313" key="2">
    <source>
        <dbReference type="EMBL" id="VDK24777.1"/>
    </source>
</evidence>
<protein>
    <submittedName>
        <fullName evidence="4">Lipoprotein</fullName>
    </submittedName>
</protein>
<sequence>MHRSDEYYQVTGDPDLDIQDGKTRIHAQIGWQSAESDPELPPKAIPASNIRFLS</sequence>
<evidence type="ECO:0000313" key="3">
    <source>
        <dbReference type="Proteomes" id="UP000267096"/>
    </source>
</evidence>
<gene>
    <name evidence="2" type="ORF">ASIM_LOCUS4955</name>
</gene>
<evidence type="ECO:0000256" key="1">
    <source>
        <dbReference type="SAM" id="MobiDB-lite"/>
    </source>
</evidence>
<organism evidence="4">
    <name type="scientific">Anisakis simplex</name>
    <name type="common">Herring worm</name>
    <dbReference type="NCBI Taxonomy" id="6269"/>
    <lineage>
        <taxon>Eukaryota</taxon>
        <taxon>Metazoa</taxon>
        <taxon>Ecdysozoa</taxon>
        <taxon>Nematoda</taxon>
        <taxon>Chromadorea</taxon>
        <taxon>Rhabditida</taxon>
        <taxon>Spirurina</taxon>
        <taxon>Ascaridomorpha</taxon>
        <taxon>Ascaridoidea</taxon>
        <taxon>Anisakidae</taxon>
        <taxon>Anisakis</taxon>
        <taxon>Anisakis simplex complex</taxon>
    </lineage>
</organism>
<feature type="region of interest" description="Disordered" evidence="1">
    <location>
        <begin position="31"/>
        <end position="54"/>
    </location>
</feature>
<keyword evidence="3" id="KW-1185">Reference proteome</keyword>
<reference evidence="4" key="1">
    <citation type="submission" date="2017-02" db="UniProtKB">
        <authorList>
            <consortium name="WormBaseParasite"/>
        </authorList>
    </citation>
    <scope>IDENTIFICATION</scope>
</reference>
<dbReference type="AlphaFoldDB" id="A0A0M3JC18"/>
<evidence type="ECO:0000313" key="4">
    <source>
        <dbReference type="WBParaSite" id="ASIM_0000514801-mRNA-1"/>
    </source>
</evidence>
<name>A0A0M3JC18_ANISI</name>
<proteinExistence type="predicted"/>
<dbReference type="EMBL" id="UYRR01009220">
    <property type="protein sequence ID" value="VDK24777.1"/>
    <property type="molecule type" value="Genomic_DNA"/>
</dbReference>
<dbReference type="Proteomes" id="UP000267096">
    <property type="component" value="Unassembled WGS sequence"/>
</dbReference>